<dbReference type="Proteomes" id="UP000095488">
    <property type="component" value="Unassembled WGS sequence"/>
</dbReference>
<evidence type="ECO:0000256" key="1">
    <source>
        <dbReference type="SAM" id="Phobius"/>
    </source>
</evidence>
<keyword evidence="3" id="KW-1185">Reference proteome</keyword>
<accession>A0ABP2ART2</accession>
<keyword evidence="1" id="KW-0472">Membrane</keyword>
<evidence type="ECO:0000313" key="2">
    <source>
        <dbReference type="EMBL" id="CUN56026.1"/>
    </source>
</evidence>
<keyword evidence="1" id="KW-1133">Transmembrane helix</keyword>
<sequence length="100" mass="11820">MGRAISLIISIIILILIFKLVWFILPYAIIVGVCLFIYFKYIKPLLNKNKIKKDNLYGTNYYNERNSKEDENSFNGTIIDVDYKDLDKNEDENHNKKEIL</sequence>
<comment type="caution">
    <text evidence="2">The sequence shown here is derived from an EMBL/GenBank/DDBJ whole genome shotgun (WGS) entry which is preliminary data.</text>
</comment>
<protein>
    <recommendedName>
        <fullName evidence="4">ATP synthase F0 subunit 8</fullName>
    </recommendedName>
</protein>
<reference evidence="2 3" key="1">
    <citation type="submission" date="2015-09" db="EMBL/GenBank/DDBJ databases">
        <authorList>
            <consortium name="Pathogen Informatics"/>
            <person name="Wu L."/>
            <person name="Ma J."/>
        </authorList>
    </citation>
    <scope>NUCLEOTIDE SEQUENCE [LARGE SCALE GENOMIC DNA]</scope>
    <source>
        <strain evidence="2 3">2789STDY5834858</strain>
    </source>
</reference>
<name>A0ABP2ART2_SARVE</name>
<proteinExistence type="predicted"/>
<organism evidence="2 3">
    <name type="scientific">Sarcina ventriculi</name>
    <name type="common">Clostridium ventriculi</name>
    <dbReference type="NCBI Taxonomy" id="1267"/>
    <lineage>
        <taxon>Bacteria</taxon>
        <taxon>Bacillati</taxon>
        <taxon>Bacillota</taxon>
        <taxon>Clostridia</taxon>
        <taxon>Eubacteriales</taxon>
        <taxon>Clostridiaceae</taxon>
        <taxon>Sarcina</taxon>
    </lineage>
</organism>
<keyword evidence="1" id="KW-0812">Transmembrane</keyword>
<evidence type="ECO:0000313" key="3">
    <source>
        <dbReference type="Proteomes" id="UP000095488"/>
    </source>
</evidence>
<dbReference type="EMBL" id="CYZR01000002">
    <property type="protein sequence ID" value="CUN56026.1"/>
    <property type="molecule type" value="Genomic_DNA"/>
</dbReference>
<gene>
    <name evidence="2" type="ORF">ERS852473_00477</name>
</gene>
<feature type="transmembrane region" description="Helical" evidence="1">
    <location>
        <begin position="6"/>
        <end position="39"/>
    </location>
</feature>
<dbReference type="RefSeq" id="WP_055257376.1">
    <property type="nucleotide sequence ID" value="NZ_CABIXL010000002.1"/>
</dbReference>
<evidence type="ECO:0008006" key="4">
    <source>
        <dbReference type="Google" id="ProtNLM"/>
    </source>
</evidence>